<proteinExistence type="predicted"/>
<gene>
    <name evidence="2" type="ORF">KIMH_10800</name>
</gene>
<evidence type="ECO:0000313" key="3">
    <source>
        <dbReference type="Proteomes" id="UP001321748"/>
    </source>
</evidence>
<evidence type="ECO:0000256" key="1">
    <source>
        <dbReference type="SAM" id="MobiDB-lite"/>
    </source>
</evidence>
<organism evidence="2 3">
    <name type="scientific">Bombiscardovia apis</name>
    <dbReference type="NCBI Taxonomy" id="2932182"/>
    <lineage>
        <taxon>Bacteria</taxon>
        <taxon>Bacillati</taxon>
        <taxon>Actinomycetota</taxon>
        <taxon>Actinomycetes</taxon>
        <taxon>Bifidobacteriales</taxon>
        <taxon>Bifidobacteriaceae</taxon>
        <taxon>Bombiscardovia</taxon>
    </lineage>
</organism>
<evidence type="ECO:0000313" key="2">
    <source>
        <dbReference type="EMBL" id="BDR54969.1"/>
    </source>
</evidence>
<reference evidence="2 3" key="1">
    <citation type="journal article" date="2023" name="Microbiol. Spectr.">
        <title>Symbiosis of Carpenter Bees with Uncharacterized Lactic Acid Bacteria Showing NAD Auxotrophy.</title>
        <authorList>
            <person name="Kawasaki S."/>
            <person name="Ozawa K."/>
            <person name="Mori T."/>
            <person name="Yamamoto A."/>
            <person name="Ito M."/>
            <person name="Ohkuma M."/>
            <person name="Sakamoto M."/>
            <person name="Matsutani M."/>
        </authorList>
    </citation>
    <scope>NUCLEOTIDE SEQUENCE [LARGE SCALE GENOMIC DNA]</scope>
    <source>
        <strain evidence="2 3">KimH</strain>
    </source>
</reference>
<sequence length="74" mass="7857">MLPKEGRILLIPNGPGGTNATSSVAKSDKQAARMESPRVCVMTITLLGIALLTRLRKVKTEKTAQATSTMQSST</sequence>
<protein>
    <submittedName>
        <fullName evidence="2">Uncharacterized protein</fullName>
    </submittedName>
</protein>
<accession>A0ABN6SGW1</accession>
<name>A0ABN6SGW1_9BIFI</name>
<dbReference type="EMBL" id="AP026800">
    <property type="protein sequence ID" value="BDR54969.1"/>
    <property type="molecule type" value="Genomic_DNA"/>
</dbReference>
<dbReference type="Proteomes" id="UP001321748">
    <property type="component" value="Chromosome"/>
</dbReference>
<feature type="region of interest" description="Disordered" evidence="1">
    <location>
        <begin position="1"/>
        <end position="32"/>
    </location>
</feature>
<keyword evidence="3" id="KW-1185">Reference proteome</keyword>